<reference evidence="5 6" key="1">
    <citation type="submission" date="2017-09" db="EMBL/GenBank/DDBJ databases">
        <title>Large-scale bioinformatics analysis of Bacillus genomes uncovers conserved roles of natural products in bacterial physiology.</title>
        <authorList>
            <consortium name="Agbiome Team Llc"/>
            <person name="Bleich R.M."/>
            <person name="Kirk G.J."/>
            <person name="Santa Maria K.C."/>
            <person name="Allen S.E."/>
            <person name="Farag S."/>
            <person name="Shank E.A."/>
            <person name="Bowers A."/>
        </authorList>
    </citation>
    <scope>NUCLEOTIDE SEQUENCE [LARGE SCALE GENOMIC DNA]</scope>
    <source>
        <strain evidence="5 6">AFS003229</strain>
    </source>
</reference>
<dbReference type="GO" id="GO:0003796">
    <property type="term" value="F:lysozyme activity"/>
    <property type="evidence" value="ECO:0007669"/>
    <property type="project" value="InterPro"/>
</dbReference>
<dbReference type="SMART" id="SM00641">
    <property type="entry name" value="Glyco_25"/>
    <property type="match status" value="1"/>
</dbReference>
<dbReference type="GO" id="GO:0009253">
    <property type="term" value="P:peptidoglycan catabolic process"/>
    <property type="evidence" value="ECO:0007669"/>
    <property type="project" value="InterPro"/>
</dbReference>
<dbReference type="EMBL" id="NUEQ01000096">
    <property type="protein sequence ID" value="PEJ27686.1"/>
    <property type="molecule type" value="Genomic_DNA"/>
</dbReference>
<evidence type="ECO:0000256" key="3">
    <source>
        <dbReference type="ARBA" id="ARBA00023295"/>
    </source>
</evidence>
<dbReference type="Pfam" id="PF01183">
    <property type="entry name" value="Glyco_hydro_25"/>
    <property type="match status" value="1"/>
</dbReference>
<dbReference type="GO" id="GO:0016052">
    <property type="term" value="P:carbohydrate catabolic process"/>
    <property type="evidence" value="ECO:0007669"/>
    <property type="project" value="TreeGrafter"/>
</dbReference>
<keyword evidence="3" id="KW-0326">Glycosidase</keyword>
<dbReference type="InterPro" id="IPR018392">
    <property type="entry name" value="LysM"/>
</dbReference>
<accession>A0AAX0RVW5</accession>
<proteinExistence type="inferred from homology"/>
<dbReference type="CDD" id="cd00118">
    <property type="entry name" value="LysM"/>
    <property type="match status" value="2"/>
</dbReference>
<organism evidence="5 6">
    <name type="scientific">Peribacillus butanolivorans</name>
    <dbReference type="NCBI Taxonomy" id="421767"/>
    <lineage>
        <taxon>Bacteria</taxon>
        <taxon>Bacillati</taxon>
        <taxon>Bacillota</taxon>
        <taxon>Bacilli</taxon>
        <taxon>Bacillales</taxon>
        <taxon>Bacillaceae</taxon>
        <taxon>Peribacillus</taxon>
    </lineage>
</organism>
<protein>
    <submittedName>
        <fullName evidence="5">Glycoside hydrolase</fullName>
    </submittedName>
</protein>
<dbReference type="PANTHER" id="PTHR34135:SF2">
    <property type="entry name" value="LYSOZYME"/>
    <property type="match status" value="1"/>
</dbReference>
<name>A0AAX0RVW5_9BACI</name>
<dbReference type="RefSeq" id="WP_098177533.1">
    <property type="nucleotide sequence ID" value="NZ_NUEQ01000096.1"/>
</dbReference>
<evidence type="ECO:0000313" key="6">
    <source>
        <dbReference type="Proteomes" id="UP000220106"/>
    </source>
</evidence>
<dbReference type="SMART" id="SM00257">
    <property type="entry name" value="LysM"/>
    <property type="match status" value="2"/>
</dbReference>
<evidence type="ECO:0000313" key="5">
    <source>
        <dbReference type="EMBL" id="PEJ27686.1"/>
    </source>
</evidence>
<dbReference type="GO" id="GO:0016998">
    <property type="term" value="P:cell wall macromolecule catabolic process"/>
    <property type="evidence" value="ECO:0007669"/>
    <property type="project" value="InterPro"/>
</dbReference>
<comment type="caution">
    <text evidence="5">The sequence shown here is derived from an EMBL/GenBank/DDBJ whole genome shotgun (WGS) entry which is preliminary data.</text>
</comment>
<sequence>MTTIKGIDVSHWQGVINWNKVAKDGVKFVFIKATEGTSYSKLSYFKENAPKALAAGLKVGAYHYAKFATVAEAKAEAAYFIDSISSIGLNYPAVLDLEENKKKAKKKTLTDAAIAFLEAIEDAGHIAMLYTGKSFLENALDESRLKKYALWIARYNNTLGRSTDIWQHSDSGKINGISTKVDLNVAYKDFTDTENTVSPPNTSSTSTTTYTVKKDDTLSLIAKKYKTTVKALVILNGIKDPGKINIGLKLKVTGSVSTNSTKKYHTVKSGDTVSAIVKKYGSSTAQIKNWNSLKNIDKIYVGQNLRVK</sequence>
<keyword evidence="2 5" id="KW-0378">Hydrolase</keyword>
<comment type="similarity">
    <text evidence="1">Belongs to the glycosyl hydrolase 25 family.</text>
</comment>
<dbReference type="Proteomes" id="UP000220106">
    <property type="component" value="Unassembled WGS sequence"/>
</dbReference>
<dbReference type="InterPro" id="IPR036779">
    <property type="entry name" value="LysM_dom_sf"/>
</dbReference>
<dbReference type="SUPFAM" id="SSF51445">
    <property type="entry name" value="(Trans)glycosidases"/>
    <property type="match status" value="1"/>
</dbReference>
<dbReference type="InterPro" id="IPR002053">
    <property type="entry name" value="Glyco_hydro_25"/>
</dbReference>
<dbReference type="Gene3D" id="3.20.20.80">
    <property type="entry name" value="Glycosidases"/>
    <property type="match status" value="1"/>
</dbReference>
<dbReference type="SUPFAM" id="SSF54106">
    <property type="entry name" value="LysM domain"/>
    <property type="match status" value="2"/>
</dbReference>
<dbReference type="InterPro" id="IPR018077">
    <property type="entry name" value="Glyco_hydro_fam25_subgr"/>
</dbReference>
<evidence type="ECO:0000259" key="4">
    <source>
        <dbReference type="PROSITE" id="PS51782"/>
    </source>
</evidence>
<feature type="domain" description="LysM" evidence="4">
    <location>
        <begin position="208"/>
        <end position="252"/>
    </location>
</feature>
<dbReference type="PANTHER" id="PTHR34135">
    <property type="entry name" value="LYSOZYME"/>
    <property type="match status" value="1"/>
</dbReference>
<evidence type="ECO:0000256" key="1">
    <source>
        <dbReference type="ARBA" id="ARBA00010646"/>
    </source>
</evidence>
<gene>
    <name evidence="5" type="ORF">CN689_23135</name>
</gene>
<dbReference type="AlphaFoldDB" id="A0AAX0RVW5"/>
<dbReference type="Gene3D" id="3.10.350.10">
    <property type="entry name" value="LysM domain"/>
    <property type="match status" value="2"/>
</dbReference>
<evidence type="ECO:0000256" key="2">
    <source>
        <dbReference type="ARBA" id="ARBA00022801"/>
    </source>
</evidence>
<dbReference type="PROSITE" id="PS51782">
    <property type="entry name" value="LYSM"/>
    <property type="match status" value="2"/>
</dbReference>
<dbReference type="CDD" id="cd06414">
    <property type="entry name" value="GH25_LytC-like"/>
    <property type="match status" value="1"/>
</dbReference>
<dbReference type="PROSITE" id="PS51904">
    <property type="entry name" value="GLYCOSYL_HYDROL_F25_2"/>
    <property type="match status" value="1"/>
</dbReference>
<dbReference type="InterPro" id="IPR017853">
    <property type="entry name" value="GH"/>
</dbReference>
<dbReference type="Pfam" id="PF01476">
    <property type="entry name" value="LysM"/>
    <property type="match status" value="2"/>
</dbReference>
<feature type="domain" description="LysM" evidence="4">
    <location>
        <begin position="263"/>
        <end position="307"/>
    </location>
</feature>